<dbReference type="AlphaFoldDB" id="A0ABD3PNE2"/>
<dbReference type="Proteomes" id="UP001530400">
    <property type="component" value="Unassembled WGS sequence"/>
</dbReference>
<dbReference type="InterPro" id="IPR050910">
    <property type="entry name" value="JMJD6_ArgDemeth/LysHydrox"/>
</dbReference>
<feature type="signal peptide" evidence="1">
    <location>
        <begin position="1"/>
        <end position="20"/>
    </location>
</feature>
<reference evidence="3 4" key="1">
    <citation type="submission" date="2024-10" db="EMBL/GenBank/DDBJ databases">
        <title>Updated reference genomes for cyclostephanoid diatoms.</title>
        <authorList>
            <person name="Roberts W.R."/>
            <person name="Alverson A.J."/>
        </authorList>
    </citation>
    <scope>NUCLEOTIDE SEQUENCE [LARGE SCALE GENOMIC DNA]</scope>
    <source>
        <strain evidence="3 4">AJA010-31</strain>
    </source>
</reference>
<gene>
    <name evidence="3" type="ORF">ACHAWO_013919</name>
</gene>
<dbReference type="InterPro" id="IPR041667">
    <property type="entry name" value="Cupin_8"/>
</dbReference>
<name>A0ABD3PNE2_9STRA</name>
<evidence type="ECO:0000256" key="1">
    <source>
        <dbReference type="SAM" id="SignalP"/>
    </source>
</evidence>
<accession>A0ABD3PNE2</accession>
<sequence>MSATLIIALCLISSLHPTAAQDGSCNANDPSQKSCHLSNEFKWKWDPTSTSHPCTIHRISQSTLLKSFGHLGLPNLYAYPLVIYPDDFDEQPSRSNRNAAFANSTTLDNLPKQFSSDFTVTLTGSDSLSSHRRSIPISQYLQETTSPGETLPDQLGNETWYLFGETFTPEWSQFLMNYELPSCHACTELHRHQSLVALSFGVGNIGSGVQWHLHGPGFSETFHGRKHWVLYPPQFRPEYNLDYASRHWMENVYPHLEDWSEDEVETEKAKHKEYLTRWKTGTLNRANKADVKDIGPSTKKPWECTIHEGEMIYFPDGWHHATINLEKYTVFVSSFTSEHESIL</sequence>
<dbReference type="EMBL" id="JALLPJ020000534">
    <property type="protein sequence ID" value="KAL3789191.1"/>
    <property type="molecule type" value="Genomic_DNA"/>
</dbReference>
<dbReference type="PANTHER" id="PTHR12480:SF21">
    <property type="entry name" value="JMJC DOMAIN-CONTAINING PROTEIN 8"/>
    <property type="match status" value="1"/>
</dbReference>
<feature type="chain" id="PRO_5044836138" description="JmjC domain-containing protein" evidence="1">
    <location>
        <begin position="21"/>
        <end position="343"/>
    </location>
</feature>
<dbReference type="PANTHER" id="PTHR12480">
    <property type="entry name" value="ARGININE DEMETHYLASE AND LYSYL-HYDROXYLASE JMJD"/>
    <property type="match status" value="1"/>
</dbReference>
<dbReference type="Gene3D" id="2.60.120.650">
    <property type="entry name" value="Cupin"/>
    <property type="match status" value="1"/>
</dbReference>
<dbReference type="Pfam" id="PF13621">
    <property type="entry name" value="Cupin_8"/>
    <property type="match status" value="1"/>
</dbReference>
<evidence type="ECO:0000313" key="3">
    <source>
        <dbReference type="EMBL" id="KAL3789191.1"/>
    </source>
</evidence>
<dbReference type="SUPFAM" id="SSF51197">
    <property type="entry name" value="Clavaminate synthase-like"/>
    <property type="match status" value="1"/>
</dbReference>
<proteinExistence type="predicted"/>
<comment type="caution">
    <text evidence="3">The sequence shown here is derived from an EMBL/GenBank/DDBJ whole genome shotgun (WGS) entry which is preliminary data.</text>
</comment>
<evidence type="ECO:0000259" key="2">
    <source>
        <dbReference type="PROSITE" id="PS51184"/>
    </source>
</evidence>
<dbReference type="InterPro" id="IPR003347">
    <property type="entry name" value="JmjC_dom"/>
</dbReference>
<keyword evidence="4" id="KW-1185">Reference proteome</keyword>
<organism evidence="3 4">
    <name type="scientific">Cyclotella atomus</name>
    <dbReference type="NCBI Taxonomy" id="382360"/>
    <lineage>
        <taxon>Eukaryota</taxon>
        <taxon>Sar</taxon>
        <taxon>Stramenopiles</taxon>
        <taxon>Ochrophyta</taxon>
        <taxon>Bacillariophyta</taxon>
        <taxon>Coscinodiscophyceae</taxon>
        <taxon>Thalassiosirophycidae</taxon>
        <taxon>Stephanodiscales</taxon>
        <taxon>Stephanodiscaceae</taxon>
        <taxon>Cyclotella</taxon>
    </lineage>
</organism>
<protein>
    <recommendedName>
        <fullName evidence="2">JmjC domain-containing protein</fullName>
    </recommendedName>
</protein>
<evidence type="ECO:0000313" key="4">
    <source>
        <dbReference type="Proteomes" id="UP001530400"/>
    </source>
</evidence>
<keyword evidence="1" id="KW-0732">Signal</keyword>
<dbReference type="PROSITE" id="PS51184">
    <property type="entry name" value="JMJC"/>
    <property type="match status" value="1"/>
</dbReference>
<feature type="domain" description="JmjC" evidence="2">
    <location>
        <begin position="169"/>
        <end position="343"/>
    </location>
</feature>